<dbReference type="AlphaFoldDB" id="A0AAD7IBC8"/>
<comment type="caution">
    <text evidence="2">The sequence shown here is derived from an EMBL/GenBank/DDBJ whole genome shotgun (WGS) entry which is preliminary data.</text>
</comment>
<sequence>MPPGPTPKGESNLNLSRSSSSAPRLPSSEDKWSRIEDIRSYFGIGNIDVQLAARKSDLIFVHWFIVGDLRRSKVDVRRLSSTPTASSIFRGWDGIYSEPSTPLKRCRRQESSAKWVNTSTVPGRPPSARPHAPVRWPTARSFKFKGDRQAPDAGPTHVTNPPCMAAIASGRALVSHKICGCMDHKYNRSRVRGKRKRRRPTTGDCWLSTADSCHGPQRAKQRERKHGGTCLRAGSRTLPNSHRKFQLRDGFEQGVNLGGGI</sequence>
<reference evidence="2" key="1">
    <citation type="submission" date="2023-03" db="EMBL/GenBank/DDBJ databases">
        <title>Massive genome expansion in bonnet fungi (Mycena s.s.) driven by repeated elements and novel gene families across ecological guilds.</title>
        <authorList>
            <consortium name="Lawrence Berkeley National Laboratory"/>
            <person name="Harder C.B."/>
            <person name="Miyauchi S."/>
            <person name="Viragh M."/>
            <person name="Kuo A."/>
            <person name="Thoen E."/>
            <person name="Andreopoulos B."/>
            <person name="Lu D."/>
            <person name="Skrede I."/>
            <person name="Drula E."/>
            <person name="Henrissat B."/>
            <person name="Morin E."/>
            <person name="Kohler A."/>
            <person name="Barry K."/>
            <person name="LaButti K."/>
            <person name="Morin E."/>
            <person name="Salamov A."/>
            <person name="Lipzen A."/>
            <person name="Mereny Z."/>
            <person name="Hegedus B."/>
            <person name="Baldrian P."/>
            <person name="Stursova M."/>
            <person name="Weitz H."/>
            <person name="Taylor A."/>
            <person name="Grigoriev I.V."/>
            <person name="Nagy L.G."/>
            <person name="Martin F."/>
            <person name="Kauserud H."/>
        </authorList>
    </citation>
    <scope>NUCLEOTIDE SEQUENCE</scope>
    <source>
        <strain evidence="2">CBHHK188m</strain>
    </source>
</reference>
<feature type="region of interest" description="Disordered" evidence="1">
    <location>
        <begin position="1"/>
        <end position="29"/>
    </location>
</feature>
<organism evidence="2 3">
    <name type="scientific">Mycena maculata</name>
    <dbReference type="NCBI Taxonomy" id="230809"/>
    <lineage>
        <taxon>Eukaryota</taxon>
        <taxon>Fungi</taxon>
        <taxon>Dikarya</taxon>
        <taxon>Basidiomycota</taxon>
        <taxon>Agaricomycotina</taxon>
        <taxon>Agaricomycetes</taxon>
        <taxon>Agaricomycetidae</taxon>
        <taxon>Agaricales</taxon>
        <taxon>Marasmiineae</taxon>
        <taxon>Mycenaceae</taxon>
        <taxon>Mycena</taxon>
    </lineage>
</organism>
<gene>
    <name evidence="2" type="ORF">DFH07DRAFT_944138</name>
</gene>
<evidence type="ECO:0000256" key="1">
    <source>
        <dbReference type="SAM" id="MobiDB-lite"/>
    </source>
</evidence>
<accession>A0AAD7IBC8</accession>
<dbReference type="Proteomes" id="UP001215280">
    <property type="component" value="Unassembled WGS sequence"/>
</dbReference>
<feature type="compositionally biased region" description="Low complexity" evidence="1">
    <location>
        <begin position="11"/>
        <end position="26"/>
    </location>
</feature>
<evidence type="ECO:0000313" key="2">
    <source>
        <dbReference type="EMBL" id="KAJ7738083.1"/>
    </source>
</evidence>
<dbReference type="EMBL" id="JARJLG010000139">
    <property type="protein sequence ID" value="KAJ7738083.1"/>
    <property type="molecule type" value="Genomic_DNA"/>
</dbReference>
<feature type="region of interest" description="Disordered" evidence="1">
    <location>
        <begin position="212"/>
        <end position="237"/>
    </location>
</feature>
<keyword evidence="3" id="KW-1185">Reference proteome</keyword>
<proteinExistence type="predicted"/>
<protein>
    <submittedName>
        <fullName evidence="2">Uncharacterized protein</fullName>
    </submittedName>
</protein>
<name>A0AAD7IBC8_9AGAR</name>
<feature type="compositionally biased region" description="Basic residues" evidence="1">
    <location>
        <begin position="217"/>
        <end position="227"/>
    </location>
</feature>
<evidence type="ECO:0000313" key="3">
    <source>
        <dbReference type="Proteomes" id="UP001215280"/>
    </source>
</evidence>